<dbReference type="InterPro" id="IPR008927">
    <property type="entry name" value="6-PGluconate_DH-like_C_sf"/>
</dbReference>
<accession>A0A7H0H320</accession>
<dbReference type="AlphaFoldDB" id="A0A7H0H320"/>
<dbReference type="Pfam" id="PF01232">
    <property type="entry name" value="Mannitol_dh"/>
    <property type="match status" value="1"/>
</dbReference>
<evidence type="ECO:0000313" key="7">
    <source>
        <dbReference type="Proteomes" id="UP000516117"/>
    </source>
</evidence>
<dbReference type="GO" id="GO:0008926">
    <property type="term" value="F:mannitol-1-phosphate 5-dehydrogenase activity"/>
    <property type="evidence" value="ECO:0007669"/>
    <property type="project" value="UniProtKB-EC"/>
</dbReference>
<feature type="domain" description="Mannitol dehydrogenase C-terminal" evidence="5">
    <location>
        <begin position="204"/>
        <end position="329"/>
    </location>
</feature>
<comment type="catalytic activity">
    <reaction evidence="3">
        <text>D-mannitol 1-phosphate + NAD(+) = beta-D-fructose 6-phosphate + NADH + H(+)</text>
        <dbReference type="Rhea" id="RHEA:19661"/>
        <dbReference type="ChEBI" id="CHEBI:15378"/>
        <dbReference type="ChEBI" id="CHEBI:57540"/>
        <dbReference type="ChEBI" id="CHEBI:57634"/>
        <dbReference type="ChEBI" id="CHEBI:57945"/>
        <dbReference type="ChEBI" id="CHEBI:61381"/>
        <dbReference type="EC" id="1.1.1.17"/>
    </reaction>
</comment>
<dbReference type="PANTHER" id="PTHR30524">
    <property type="entry name" value="MANNITOL-1-PHOSPHATE 5-DEHYDROGENASE"/>
    <property type="match status" value="1"/>
</dbReference>
<protein>
    <submittedName>
        <fullName evidence="6">Mannitol-1-phosphate 5-dehydrogenase</fullName>
    </submittedName>
</protein>
<dbReference type="InterPro" id="IPR036291">
    <property type="entry name" value="NAD(P)-bd_dom_sf"/>
</dbReference>
<dbReference type="Proteomes" id="UP000516117">
    <property type="component" value="Chromosome"/>
</dbReference>
<dbReference type="RefSeq" id="WP_187720072.1">
    <property type="nucleotide sequence ID" value="NZ_BAABBL010000004.1"/>
</dbReference>
<feature type="domain" description="Mannitol dehydrogenase N-terminal" evidence="4">
    <location>
        <begin position="3"/>
        <end position="193"/>
    </location>
</feature>
<keyword evidence="2" id="KW-0520">NAD</keyword>
<dbReference type="InterPro" id="IPR013328">
    <property type="entry name" value="6PGD_dom2"/>
</dbReference>
<dbReference type="Gene3D" id="1.10.1040.10">
    <property type="entry name" value="N-(1-d-carboxylethyl)-l-norvaline Dehydrogenase, domain 2"/>
    <property type="match status" value="1"/>
</dbReference>
<sequence>MTSIVIFGAGAIGRGFVGALFGAAGWRITFIDVDTALVDRLNADGGYRVVEVSHDGERPVPIDQVGALAFADGGAVAEALAGADLAAVAVGAANLPQVAIALARGLEARARAGAGPLDVLVCENLPDAPAVLTRHATAALAGPAVALGAAHTAIGRMVPVPVPGLAEPTDVRVEPYAFLPYEARAFTGPRPEVPGLVPITGDFAMYDDRKLFVHNMGHCMLAYLGERRGHAFIWQAVADVELRYLVRGAMIQATEALSTGYRVPAGPLAAHVDDLLARFGNAGLADTTERVGRDPLRKMQPDDRMLGAYRACREAGNRPTYLAVAVALGAARLVREDGWDAARVARHLDAALGTADPGRPLIDRAIESLGRGLSVDELVRLVDGVHLADPTF</sequence>
<dbReference type="EMBL" id="CP060789">
    <property type="protein sequence ID" value="QNP54936.1"/>
    <property type="molecule type" value="Genomic_DNA"/>
</dbReference>
<gene>
    <name evidence="6" type="ORF">H9L22_11665</name>
</gene>
<dbReference type="InterPro" id="IPR013131">
    <property type="entry name" value="Mannitol_DH_N"/>
</dbReference>
<dbReference type="SUPFAM" id="SSF48179">
    <property type="entry name" value="6-phosphogluconate dehydrogenase C-terminal domain-like"/>
    <property type="match status" value="1"/>
</dbReference>
<organism evidence="6 7">
    <name type="scientific">Tessaracoccus defluvii</name>
    <dbReference type="NCBI Taxonomy" id="1285901"/>
    <lineage>
        <taxon>Bacteria</taxon>
        <taxon>Bacillati</taxon>
        <taxon>Actinomycetota</taxon>
        <taxon>Actinomycetes</taxon>
        <taxon>Propionibacteriales</taxon>
        <taxon>Propionibacteriaceae</taxon>
        <taxon>Tessaracoccus</taxon>
    </lineage>
</organism>
<evidence type="ECO:0000259" key="5">
    <source>
        <dbReference type="Pfam" id="PF08125"/>
    </source>
</evidence>
<dbReference type="SUPFAM" id="SSF51735">
    <property type="entry name" value="NAD(P)-binding Rossmann-fold domains"/>
    <property type="match status" value="1"/>
</dbReference>
<dbReference type="InterPro" id="IPR013118">
    <property type="entry name" value="Mannitol_DH_C"/>
</dbReference>
<evidence type="ECO:0000256" key="1">
    <source>
        <dbReference type="ARBA" id="ARBA00023002"/>
    </source>
</evidence>
<dbReference type="GO" id="GO:0005829">
    <property type="term" value="C:cytosol"/>
    <property type="evidence" value="ECO:0007669"/>
    <property type="project" value="TreeGrafter"/>
</dbReference>
<dbReference type="GO" id="GO:0019592">
    <property type="term" value="P:mannitol catabolic process"/>
    <property type="evidence" value="ECO:0007669"/>
    <property type="project" value="TreeGrafter"/>
</dbReference>
<keyword evidence="1" id="KW-0560">Oxidoreductase</keyword>
<dbReference type="PANTHER" id="PTHR30524:SF0">
    <property type="entry name" value="ALTRONATE OXIDOREDUCTASE-RELATED"/>
    <property type="match status" value="1"/>
</dbReference>
<evidence type="ECO:0000313" key="6">
    <source>
        <dbReference type="EMBL" id="QNP54936.1"/>
    </source>
</evidence>
<dbReference type="Pfam" id="PF08125">
    <property type="entry name" value="Mannitol_dh_C"/>
    <property type="match status" value="1"/>
</dbReference>
<keyword evidence="7" id="KW-1185">Reference proteome</keyword>
<proteinExistence type="predicted"/>
<name>A0A7H0H320_9ACTN</name>
<evidence type="ECO:0000256" key="2">
    <source>
        <dbReference type="ARBA" id="ARBA00023027"/>
    </source>
</evidence>
<evidence type="ECO:0000256" key="3">
    <source>
        <dbReference type="ARBA" id="ARBA00048615"/>
    </source>
</evidence>
<dbReference type="Gene3D" id="3.40.50.720">
    <property type="entry name" value="NAD(P)-binding Rossmann-like Domain"/>
    <property type="match status" value="1"/>
</dbReference>
<evidence type="ECO:0000259" key="4">
    <source>
        <dbReference type="Pfam" id="PF01232"/>
    </source>
</evidence>
<reference evidence="6 7" key="1">
    <citation type="submission" date="2020-08" db="EMBL/GenBank/DDBJ databases">
        <title>Genome sequence of Tessaracoccus defluvii JCM 17540T.</title>
        <authorList>
            <person name="Hyun D.-W."/>
            <person name="Bae J.-W."/>
        </authorList>
    </citation>
    <scope>NUCLEOTIDE SEQUENCE [LARGE SCALE GENOMIC DNA]</scope>
    <source>
        <strain evidence="6 7">JCM 17540</strain>
    </source>
</reference>
<dbReference type="KEGG" id="tdf:H9L22_11665"/>